<dbReference type="PROSITE" id="PS50865">
    <property type="entry name" value="ZF_MYND_2"/>
    <property type="match status" value="1"/>
</dbReference>
<proteinExistence type="predicted"/>
<dbReference type="AlphaFoldDB" id="A0A550D0J1"/>
<keyword evidence="2 4" id="KW-0863">Zinc-finger</keyword>
<evidence type="ECO:0000256" key="4">
    <source>
        <dbReference type="PROSITE-ProRule" id="PRU00134"/>
    </source>
</evidence>
<gene>
    <name evidence="6" type="ORF">BD626DRAFT_477827</name>
</gene>
<dbReference type="Proteomes" id="UP000320762">
    <property type="component" value="Unassembled WGS sequence"/>
</dbReference>
<dbReference type="Pfam" id="PF01753">
    <property type="entry name" value="zf-MYND"/>
    <property type="match status" value="1"/>
</dbReference>
<dbReference type="Gene3D" id="6.10.140.2220">
    <property type="match status" value="1"/>
</dbReference>
<keyword evidence="1" id="KW-0479">Metal-binding</keyword>
<name>A0A550D0J1_9AGAR</name>
<organism evidence="6 7">
    <name type="scientific">Schizophyllum amplum</name>
    <dbReference type="NCBI Taxonomy" id="97359"/>
    <lineage>
        <taxon>Eukaryota</taxon>
        <taxon>Fungi</taxon>
        <taxon>Dikarya</taxon>
        <taxon>Basidiomycota</taxon>
        <taxon>Agaricomycotina</taxon>
        <taxon>Agaricomycetes</taxon>
        <taxon>Agaricomycetidae</taxon>
        <taxon>Agaricales</taxon>
        <taxon>Schizophyllaceae</taxon>
        <taxon>Schizophyllum</taxon>
    </lineage>
</organism>
<feature type="domain" description="MYND-type" evidence="5">
    <location>
        <begin position="142"/>
        <end position="182"/>
    </location>
</feature>
<evidence type="ECO:0000256" key="2">
    <source>
        <dbReference type="ARBA" id="ARBA00022771"/>
    </source>
</evidence>
<evidence type="ECO:0000259" key="5">
    <source>
        <dbReference type="PROSITE" id="PS50865"/>
    </source>
</evidence>
<sequence length="362" mass="41015">MTHKWLHVLHTVHRAHIGPHQGESVDIHSLVFTIFAIPALWPLQNGAHHFAICVKKGFIQQLLDIARDIPHANLNLLIGDVLEQVEHGLRFSSVSWPIHADLQKLEGLPDHLQHRLPLVEAASEAAIWAQALRIRLMRVCASRECVQLLHSGSLRRCSCGINFYCSRSCQKTDWRARHRKECMKDVWDDELDPRTRLLRFTQALVNLVLSYEIYVYASEDSSAGDAAVNRDLAPEESSARLTLDLGVSSDNAEPDYRPDHIKDLVDFPQRYVRLAQYFSLSLLGLSKATIEDFGRLDSPEEQWWDRGGHFLPSAEVEADAEVHEVLDTDDGQARQIRSFDLAIDSNRALPSDRVDTSIESSL</sequence>
<protein>
    <recommendedName>
        <fullName evidence="5">MYND-type domain-containing protein</fullName>
    </recommendedName>
</protein>
<dbReference type="GO" id="GO:0008270">
    <property type="term" value="F:zinc ion binding"/>
    <property type="evidence" value="ECO:0007669"/>
    <property type="project" value="UniProtKB-KW"/>
</dbReference>
<accession>A0A550D0J1</accession>
<evidence type="ECO:0000256" key="3">
    <source>
        <dbReference type="ARBA" id="ARBA00022833"/>
    </source>
</evidence>
<evidence type="ECO:0000313" key="7">
    <source>
        <dbReference type="Proteomes" id="UP000320762"/>
    </source>
</evidence>
<keyword evidence="7" id="KW-1185">Reference proteome</keyword>
<keyword evidence="3" id="KW-0862">Zinc</keyword>
<dbReference type="SUPFAM" id="SSF144232">
    <property type="entry name" value="HIT/MYND zinc finger-like"/>
    <property type="match status" value="1"/>
</dbReference>
<reference evidence="6 7" key="1">
    <citation type="journal article" date="2019" name="New Phytol.">
        <title>Comparative genomics reveals unique wood-decay strategies and fruiting body development in the Schizophyllaceae.</title>
        <authorList>
            <person name="Almasi E."/>
            <person name="Sahu N."/>
            <person name="Krizsan K."/>
            <person name="Balint B."/>
            <person name="Kovacs G.M."/>
            <person name="Kiss B."/>
            <person name="Cseklye J."/>
            <person name="Drula E."/>
            <person name="Henrissat B."/>
            <person name="Nagy I."/>
            <person name="Chovatia M."/>
            <person name="Adam C."/>
            <person name="LaButti K."/>
            <person name="Lipzen A."/>
            <person name="Riley R."/>
            <person name="Grigoriev I.V."/>
            <person name="Nagy L.G."/>
        </authorList>
    </citation>
    <scope>NUCLEOTIDE SEQUENCE [LARGE SCALE GENOMIC DNA]</scope>
    <source>
        <strain evidence="6 7">NL-1724</strain>
    </source>
</reference>
<comment type="caution">
    <text evidence="6">The sequence shown here is derived from an EMBL/GenBank/DDBJ whole genome shotgun (WGS) entry which is preliminary data.</text>
</comment>
<dbReference type="InterPro" id="IPR002893">
    <property type="entry name" value="Znf_MYND"/>
</dbReference>
<evidence type="ECO:0000313" key="6">
    <source>
        <dbReference type="EMBL" id="TRM70549.1"/>
    </source>
</evidence>
<evidence type="ECO:0000256" key="1">
    <source>
        <dbReference type="ARBA" id="ARBA00022723"/>
    </source>
</evidence>
<dbReference type="OrthoDB" id="3071110at2759"/>
<dbReference type="EMBL" id="VDMD01000001">
    <property type="protein sequence ID" value="TRM70549.1"/>
    <property type="molecule type" value="Genomic_DNA"/>
</dbReference>